<dbReference type="InterPro" id="IPR050093">
    <property type="entry name" value="ABC_SmlMolc_Importer"/>
</dbReference>
<feature type="transmembrane region" description="Helical" evidence="2">
    <location>
        <begin position="689"/>
        <end position="717"/>
    </location>
</feature>
<feature type="transmembrane region" description="Helical" evidence="2">
    <location>
        <begin position="602"/>
        <end position="619"/>
    </location>
</feature>
<feature type="transmembrane region" description="Helical" evidence="2">
    <location>
        <begin position="209"/>
        <end position="232"/>
    </location>
</feature>
<keyword evidence="4" id="KW-0067">ATP-binding</keyword>
<evidence type="ECO:0000259" key="3">
    <source>
        <dbReference type="PROSITE" id="PS50893"/>
    </source>
</evidence>
<keyword evidence="2" id="KW-0812">Transmembrane</keyword>
<dbReference type="Pfam" id="PF00005">
    <property type="entry name" value="ABC_tran"/>
    <property type="match status" value="1"/>
</dbReference>
<dbReference type="PANTHER" id="PTHR42781:SF9">
    <property type="entry name" value="AMINO ACID ABC TRANSPORTER, ATP-BINDING PROTEIN-RELATED"/>
    <property type="match status" value="1"/>
</dbReference>
<name>C5J5M8_MESCH</name>
<dbReference type="Proteomes" id="UP000001491">
    <property type="component" value="Chromosome"/>
</dbReference>
<reference evidence="5" key="1">
    <citation type="journal article" date="2009" name="BMC Bioinformatics">
        <title>The Mycoplasma conjunctivae genome sequencing, annotation and analysis.</title>
        <authorList>
            <person name="Calderon-Copete S.P."/>
            <person name="Wigger G."/>
            <person name="Wunderlin C."/>
            <person name="Schmidheini T."/>
            <person name="Frey J."/>
            <person name="Quail M.A."/>
            <person name="Falquet L."/>
        </authorList>
    </citation>
    <scope>NUCLEOTIDE SEQUENCE [LARGE SCALE GENOMIC DNA]</scope>
    <source>
        <strain evidence="5">ATCC 25834 / NCTC 10147 / HRC/581</strain>
    </source>
</reference>
<sequence>MIANFSKFDSGKIEFFDNNKQLIEKPKLDVVFQNFNLFENLNVFENIQVANGIIGKQFDRALLEKQANFLNIKDSVIQSRASIISGGEKQRVSILRAINRDADFILLDEPTGNLDEKNSQLIFEELKKLSQFKTIVVVTHNKQLAQNFANKIINIKQNFEIEVEDLEQQNSVDLTYDNNLKLPQKYKTSFWNKITISRKFVKSDFKRKFFQLFLIISTFILTLFATSTFYTINNKITTSLAQSITLYNQDLLIIRKLRNSNFTKEDIDKINTNPDVVHTFLITDILPDAFDIKSDKTNEVVNTLDKSSVLLIDKSNFFEKRIKDSFLIEGQTIKNDNEIIISKEIADQLGLENPIGEEILLSPIFNRFVNINNEKINNQINQIAPKLKIVGLSDPNSTKSHIFIRDVVAKNIESKVLNLLSKEGFLYNKIKFDQRQRPSEDPINEKIETNLNFDAKNNSLLENVDIILGKKPQKPNEIIISSALYEKKPDFFAIPNKYRVFLEPNYLETAFSNQQVGVVGVYKSDELEFKYHPSLIENHLNSATKLGIYLKHDKLELEHLEVFRYNPKGKNPYGEFNISQYPDSSFARGIAESTQIFDKTTYIIFILLNLILTIFLLTYSKTTNNAKRKEFGILKALAASRLQTIVYNLLNIIVISLISLMLTALILLPSIKPMFNIFSPIEINIDYKVVVSALFLSWFISTTITLFFHSIITYFIYKKATSHLLK</sequence>
<protein>
    <submittedName>
        <fullName evidence="4">ABC transporter ATP-binding protein</fullName>
    </submittedName>
</protein>
<proteinExistence type="predicted"/>
<dbReference type="Gene3D" id="3.40.50.300">
    <property type="entry name" value="P-loop containing nucleotide triphosphate hydrolases"/>
    <property type="match status" value="1"/>
</dbReference>
<dbReference type="eggNOG" id="COG1136">
    <property type="taxonomic scope" value="Bacteria"/>
</dbReference>
<feature type="transmembrane region" description="Helical" evidence="2">
    <location>
        <begin position="645"/>
        <end position="669"/>
    </location>
</feature>
<dbReference type="InterPro" id="IPR027417">
    <property type="entry name" value="P-loop_NTPase"/>
</dbReference>
<evidence type="ECO:0000256" key="1">
    <source>
        <dbReference type="ARBA" id="ARBA00022448"/>
    </source>
</evidence>
<keyword evidence="2" id="KW-0472">Membrane</keyword>
<dbReference type="InterPro" id="IPR003439">
    <property type="entry name" value="ABC_transporter-like_ATP-bd"/>
</dbReference>
<dbReference type="KEGG" id="mco:MCJ_000760"/>
<gene>
    <name evidence="4" type="ordered locus">MCJ_000760</name>
</gene>
<evidence type="ECO:0000256" key="2">
    <source>
        <dbReference type="SAM" id="Phobius"/>
    </source>
</evidence>
<evidence type="ECO:0000313" key="4">
    <source>
        <dbReference type="EMBL" id="CAT04751.1"/>
    </source>
</evidence>
<dbReference type="SUPFAM" id="SSF52540">
    <property type="entry name" value="P-loop containing nucleoside triphosphate hydrolases"/>
    <property type="match status" value="1"/>
</dbReference>
<keyword evidence="4" id="KW-0547">Nucleotide-binding</keyword>
<dbReference type="AlphaFoldDB" id="C5J5M8"/>
<accession>C5J5M8</accession>
<dbReference type="HOGENOM" id="CLU_026850_0_0_14"/>
<dbReference type="EMBL" id="FM864216">
    <property type="protein sequence ID" value="CAT04751.1"/>
    <property type="molecule type" value="Genomic_DNA"/>
</dbReference>
<dbReference type="PANTHER" id="PTHR42781">
    <property type="entry name" value="SPERMIDINE/PUTRESCINE IMPORT ATP-BINDING PROTEIN POTA"/>
    <property type="match status" value="1"/>
</dbReference>
<dbReference type="GO" id="GO:0005524">
    <property type="term" value="F:ATP binding"/>
    <property type="evidence" value="ECO:0007669"/>
    <property type="project" value="UniProtKB-KW"/>
</dbReference>
<dbReference type="PROSITE" id="PS50893">
    <property type="entry name" value="ABC_TRANSPORTER_2"/>
    <property type="match status" value="1"/>
</dbReference>
<evidence type="ECO:0000313" key="5">
    <source>
        <dbReference type="Proteomes" id="UP000001491"/>
    </source>
</evidence>
<dbReference type="GO" id="GO:0016887">
    <property type="term" value="F:ATP hydrolysis activity"/>
    <property type="evidence" value="ECO:0007669"/>
    <property type="project" value="InterPro"/>
</dbReference>
<organism evidence="4 5">
    <name type="scientific">Mesomycoplasma conjunctivae (strain ATCC 25834 / NCTC 10147 / HRC/581)</name>
    <name type="common">Mycoplasma conjunctivae</name>
    <dbReference type="NCBI Taxonomy" id="572263"/>
    <lineage>
        <taxon>Bacteria</taxon>
        <taxon>Bacillati</taxon>
        <taxon>Mycoplasmatota</taxon>
        <taxon>Mycoplasmoidales</taxon>
        <taxon>Metamycoplasmataceae</taxon>
        <taxon>Mesomycoplasma</taxon>
    </lineage>
</organism>
<keyword evidence="2" id="KW-1133">Transmembrane helix</keyword>
<keyword evidence="5" id="KW-1185">Reference proteome</keyword>
<keyword evidence="1" id="KW-0813">Transport</keyword>
<dbReference type="PROSITE" id="PS00211">
    <property type="entry name" value="ABC_TRANSPORTER_1"/>
    <property type="match status" value="1"/>
</dbReference>
<feature type="domain" description="ABC transporter" evidence="3">
    <location>
        <begin position="1"/>
        <end position="182"/>
    </location>
</feature>
<dbReference type="InterPro" id="IPR017871">
    <property type="entry name" value="ABC_transporter-like_CS"/>
</dbReference>